<evidence type="ECO:0000313" key="3">
    <source>
        <dbReference type="EMBL" id="PIX77086.1"/>
    </source>
</evidence>
<evidence type="ECO:0000259" key="2">
    <source>
        <dbReference type="PROSITE" id="PS51782"/>
    </source>
</evidence>
<reference evidence="4" key="1">
    <citation type="submission" date="2017-09" db="EMBL/GenBank/DDBJ databases">
        <title>Depth-based differentiation of microbial function through sediment-hosted aquifers and enrichment of novel symbionts in the deep terrestrial subsurface.</title>
        <authorList>
            <person name="Probst A.J."/>
            <person name="Ladd B."/>
            <person name="Jarett J.K."/>
            <person name="Geller-Mcgrath D.E."/>
            <person name="Sieber C.M.K."/>
            <person name="Emerson J.B."/>
            <person name="Anantharaman K."/>
            <person name="Thomas B.C."/>
            <person name="Malmstrom R."/>
            <person name="Stieglmeier M."/>
            <person name="Klingl A."/>
            <person name="Woyke T."/>
            <person name="Ryan C.M."/>
            <person name="Banfield J.F."/>
        </authorList>
    </citation>
    <scope>NUCLEOTIDE SEQUENCE [LARGE SCALE GENOMIC DNA]</scope>
</reference>
<gene>
    <name evidence="3" type="ORF">COZ37_04500</name>
</gene>
<dbReference type="Pfam" id="PF01476">
    <property type="entry name" value="LysM"/>
    <property type="match status" value="1"/>
</dbReference>
<dbReference type="SMART" id="SM00257">
    <property type="entry name" value="LysM"/>
    <property type="match status" value="1"/>
</dbReference>
<sequence length="232" mass="26782">MRLKFLLPFFLLPFFWTVSLRGGDLATKDDLAKQEKQIQAFGERIEQISKDLQEKQANLSEEILSSKDKIEGINGDTAKSDYQLNQQKERLDLLEKNLLLREKEKSEKFTLINENLTNLEKSLLELNNKIEKVSTEQGKFSLSSKEEKESLEKKINVLLEEVTAENDNLRKRLAKLEKTVYLVGVYYTVKEGETLAQIAKNYKTSLEEIIKANKIEDPSLLSIGQRLFIPQK</sequence>
<evidence type="ECO:0000313" key="4">
    <source>
        <dbReference type="Proteomes" id="UP000229703"/>
    </source>
</evidence>
<name>A0A2M7M324_9BACT</name>
<accession>A0A2M7M324</accession>
<dbReference type="Gene3D" id="3.10.350.10">
    <property type="entry name" value="LysM domain"/>
    <property type="match status" value="1"/>
</dbReference>
<dbReference type="GO" id="GO:0008932">
    <property type="term" value="F:lytic endotransglycosylase activity"/>
    <property type="evidence" value="ECO:0007669"/>
    <property type="project" value="TreeGrafter"/>
</dbReference>
<dbReference type="InterPro" id="IPR036779">
    <property type="entry name" value="LysM_dom_sf"/>
</dbReference>
<dbReference type="CDD" id="cd00118">
    <property type="entry name" value="LysM"/>
    <property type="match status" value="1"/>
</dbReference>
<evidence type="ECO:0000256" key="1">
    <source>
        <dbReference type="SAM" id="Coils"/>
    </source>
</evidence>
<feature type="domain" description="LysM" evidence="2">
    <location>
        <begin position="185"/>
        <end position="229"/>
    </location>
</feature>
<dbReference type="PANTHER" id="PTHR33734:SF22">
    <property type="entry name" value="MEMBRANE-BOUND LYTIC MUREIN TRANSGLYCOSYLASE D"/>
    <property type="match status" value="1"/>
</dbReference>
<dbReference type="EMBL" id="PFJK01000208">
    <property type="protein sequence ID" value="PIX77086.1"/>
    <property type="molecule type" value="Genomic_DNA"/>
</dbReference>
<dbReference type="PANTHER" id="PTHR33734">
    <property type="entry name" value="LYSM DOMAIN-CONTAINING GPI-ANCHORED PROTEIN 2"/>
    <property type="match status" value="1"/>
</dbReference>
<feature type="coiled-coil region" evidence="1">
    <location>
        <begin position="31"/>
        <end position="179"/>
    </location>
</feature>
<dbReference type="AlphaFoldDB" id="A0A2M7M324"/>
<dbReference type="Proteomes" id="UP000229703">
    <property type="component" value="Unassembled WGS sequence"/>
</dbReference>
<dbReference type="SUPFAM" id="SSF54106">
    <property type="entry name" value="LysM domain"/>
    <property type="match status" value="1"/>
</dbReference>
<dbReference type="InterPro" id="IPR018392">
    <property type="entry name" value="LysM"/>
</dbReference>
<comment type="caution">
    <text evidence="3">The sequence shown here is derived from an EMBL/GenBank/DDBJ whole genome shotgun (WGS) entry which is preliminary data.</text>
</comment>
<protein>
    <recommendedName>
        <fullName evidence="2">LysM domain-containing protein</fullName>
    </recommendedName>
</protein>
<dbReference type="PROSITE" id="PS51782">
    <property type="entry name" value="LYSM"/>
    <property type="match status" value="1"/>
</dbReference>
<keyword evidence="1" id="KW-0175">Coiled coil</keyword>
<organism evidence="3 4">
    <name type="scientific">bacterium (Candidatus Ratteibacteria) CG_4_10_14_3_um_filter_41_18</name>
    <dbReference type="NCBI Taxonomy" id="2014287"/>
    <lineage>
        <taxon>Bacteria</taxon>
        <taxon>Candidatus Ratteibacteria</taxon>
    </lineage>
</organism>
<proteinExistence type="predicted"/>